<dbReference type="RefSeq" id="WP_338392129.1">
    <property type="nucleotide sequence ID" value="NZ_AP025314.1"/>
</dbReference>
<gene>
    <name evidence="1" type="ORF">FUAX_30170</name>
</gene>
<reference evidence="1 2" key="1">
    <citation type="submission" date="2021-12" db="EMBL/GenBank/DDBJ databases">
        <title>Genome sequencing of bacteria with rrn-lacking chromosome and rrn-plasmid.</title>
        <authorList>
            <person name="Anda M."/>
            <person name="Iwasaki W."/>
        </authorList>
    </citation>
    <scope>NUCLEOTIDE SEQUENCE [LARGE SCALE GENOMIC DNA]</scope>
    <source>
        <strain evidence="1 2">DSM 100852</strain>
    </source>
</reference>
<protein>
    <submittedName>
        <fullName evidence="1">Uncharacterized protein</fullName>
    </submittedName>
</protein>
<proteinExistence type="predicted"/>
<accession>A0AAU9DHL4</accession>
<dbReference type="Proteomes" id="UP001348817">
    <property type="component" value="Chromosome"/>
</dbReference>
<organism evidence="1 2">
    <name type="scientific">Fulvitalea axinellae</name>
    <dbReference type="NCBI Taxonomy" id="1182444"/>
    <lineage>
        <taxon>Bacteria</taxon>
        <taxon>Pseudomonadati</taxon>
        <taxon>Bacteroidota</taxon>
        <taxon>Cytophagia</taxon>
        <taxon>Cytophagales</taxon>
        <taxon>Persicobacteraceae</taxon>
        <taxon>Fulvitalea</taxon>
    </lineage>
</organism>
<keyword evidence="2" id="KW-1185">Reference proteome</keyword>
<evidence type="ECO:0000313" key="2">
    <source>
        <dbReference type="Proteomes" id="UP001348817"/>
    </source>
</evidence>
<name>A0AAU9DHL4_9BACT</name>
<sequence length="294" mass="34693">MKKPRILTPNLSAKERYDLVCELSDYVDDLELDGLLKFQNELKRNKVSRYCKTLERRHRHFNHGRYYLYVQFVGAYNTWTPIFKAQESRRYRLHYLTDLDSPKQMLNTLTAHAIARFKERCFKEDASFVDVAHAMLRSKKVLGDLSLKLNGSVYVFTELGVGIGEDKLVDKIHYERTIKTFINYEMLFGQQRHDFGEHFEKLLVNRFICHRPTYKFLLKKAKSMKLPAEKIEFLKENYDGRTKINRAKDCIKEIRHRLNNAPVIPNYKYIIPSNVGLPHLIPKKGEGSKLKAYV</sequence>
<dbReference type="AlphaFoldDB" id="A0AAU9DHL4"/>
<evidence type="ECO:0000313" key="1">
    <source>
        <dbReference type="EMBL" id="BDD10585.1"/>
    </source>
</evidence>
<dbReference type="KEGG" id="fax:FUAX_30170"/>
<dbReference type="EMBL" id="AP025314">
    <property type="protein sequence ID" value="BDD10585.1"/>
    <property type="molecule type" value="Genomic_DNA"/>
</dbReference>